<proteinExistence type="predicted"/>
<feature type="compositionally biased region" description="Basic residues" evidence="1">
    <location>
        <begin position="200"/>
        <end position="212"/>
    </location>
</feature>
<dbReference type="Proteomes" id="UP000002630">
    <property type="component" value="Linkage Group LG03"/>
</dbReference>
<dbReference type="EMBL" id="FN649728">
    <property type="protein sequence ID" value="CBN76079.1"/>
    <property type="molecule type" value="Genomic_DNA"/>
</dbReference>
<evidence type="ECO:0000313" key="3">
    <source>
        <dbReference type="EMBL" id="CBN76079.1"/>
    </source>
</evidence>
<dbReference type="EMBL" id="FN648479">
    <property type="protein sequence ID" value="CBN76079.1"/>
    <property type="molecule type" value="Genomic_DNA"/>
</dbReference>
<evidence type="ECO:0000313" key="4">
    <source>
        <dbReference type="Proteomes" id="UP000002630"/>
    </source>
</evidence>
<dbReference type="OrthoDB" id="48952at2759"/>
<feature type="signal peptide" evidence="2">
    <location>
        <begin position="1"/>
        <end position="34"/>
    </location>
</feature>
<keyword evidence="4" id="KW-1185">Reference proteome</keyword>
<evidence type="ECO:0000256" key="2">
    <source>
        <dbReference type="SAM" id="SignalP"/>
    </source>
</evidence>
<dbReference type="InParanoid" id="D8LKD4"/>
<feature type="region of interest" description="Disordered" evidence="1">
    <location>
        <begin position="340"/>
        <end position="363"/>
    </location>
</feature>
<gene>
    <name evidence="3" type="ORF">Esi_0293_0017</name>
</gene>
<feature type="compositionally biased region" description="Pro residues" evidence="1">
    <location>
        <begin position="269"/>
        <end position="284"/>
    </location>
</feature>
<dbReference type="AlphaFoldDB" id="D8LKD4"/>
<feature type="region of interest" description="Disordered" evidence="1">
    <location>
        <begin position="198"/>
        <end position="231"/>
    </location>
</feature>
<reference evidence="3 4" key="1">
    <citation type="journal article" date="2010" name="Nature">
        <title>The Ectocarpus genome and the independent evolution of multicellularity in brown algae.</title>
        <authorList>
            <person name="Cock J.M."/>
            <person name="Sterck L."/>
            <person name="Rouze P."/>
            <person name="Scornet D."/>
            <person name="Allen A.E."/>
            <person name="Amoutzias G."/>
            <person name="Anthouard V."/>
            <person name="Artiguenave F."/>
            <person name="Aury J.M."/>
            <person name="Badger J.H."/>
            <person name="Beszteri B."/>
            <person name="Billiau K."/>
            <person name="Bonnet E."/>
            <person name="Bothwell J.H."/>
            <person name="Bowler C."/>
            <person name="Boyen C."/>
            <person name="Brownlee C."/>
            <person name="Carrano C.J."/>
            <person name="Charrier B."/>
            <person name="Cho G.Y."/>
            <person name="Coelho S.M."/>
            <person name="Collen J."/>
            <person name="Corre E."/>
            <person name="Da Silva C."/>
            <person name="Delage L."/>
            <person name="Delaroque N."/>
            <person name="Dittami S.M."/>
            <person name="Doulbeau S."/>
            <person name="Elias M."/>
            <person name="Farnham G."/>
            <person name="Gachon C.M."/>
            <person name="Gschloessl B."/>
            <person name="Heesch S."/>
            <person name="Jabbari K."/>
            <person name="Jubin C."/>
            <person name="Kawai H."/>
            <person name="Kimura K."/>
            <person name="Kloareg B."/>
            <person name="Kupper F.C."/>
            <person name="Lang D."/>
            <person name="Le Bail A."/>
            <person name="Leblanc C."/>
            <person name="Lerouge P."/>
            <person name="Lohr M."/>
            <person name="Lopez P.J."/>
            <person name="Martens C."/>
            <person name="Maumus F."/>
            <person name="Michel G."/>
            <person name="Miranda-Saavedra D."/>
            <person name="Morales J."/>
            <person name="Moreau H."/>
            <person name="Motomura T."/>
            <person name="Nagasato C."/>
            <person name="Napoli C.A."/>
            <person name="Nelson D.R."/>
            <person name="Nyvall-Collen P."/>
            <person name="Peters A.F."/>
            <person name="Pommier C."/>
            <person name="Potin P."/>
            <person name="Poulain J."/>
            <person name="Quesneville H."/>
            <person name="Read B."/>
            <person name="Rensing S.A."/>
            <person name="Ritter A."/>
            <person name="Rousvoal S."/>
            <person name="Samanta M."/>
            <person name="Samson G."/>
            <person name="Schroeder D.C."/>
            <person name="Segurens B."/>
            <person name="Strittmatter M."/>
            <person name="Tonon T."/>
            <person name="Tregear J.W."/>
            <person name="Valentin K."/>
            <person name="von Dassow P."/>
            <person name="Yamagishi T."/>
            <person name="Van de Peer Y."/>
            <person name="Wincker P."/>
        </authorList>
    </citation>
    <scope>NUCLEOTIDE SEQUENCE [LARGE SCALE GENOMIC DNA]</scope>
    <source>
        <strain evidence="4">Ec32 / CCAP1310/4</strain>
    </source>
</reference>
<protein>
    <submittedName>
        <fullName evidence="3">Uncharacterized protein</fullName>
    </submittedName>
</protein>
<dbReference type="eggNOG" id="ENOG502S3QS">
    <property type="taxonomic scope" value="Eukaryota"/>
</dbReference>
<feature type="region of interest" description="Disordered" evidence="1">
    <location>
        <begin position="264"/>
        <end position="292"/>
    </location>
</feature>
<feature type="chain" id="PRO_5003117221" evidence="2">
    <location>
        <begin position="35"/>
        <end position="700"/>
    </location>
</feature>
<accession>D8LKD4</accession>
<sequence length="700" mass="71315">MRPAFRDAMGGGLLGGTCLMVIVVVLSAAPGGEAFLCPAAVQQHGAAASGKMLQQRSAVKTRGIGSMTAGAGEGMLDVTSPYENASVTPSTPGPLRRVRSFLGGGQAIDKAGEAAGEVLSEIGEALEGLETPAAVSEGGDAVGGLVTTTTASEEDQGRAAGGLSTVGSVKDLVVENKEVVAVVVAGVIGSRYLLVQNGGKRGRGGGRRRRRGGGGGGAAPKSPLAGIGQPRVSPEVAAADLKKRADSLKSANFDVDLDLFGDAVSDLPARPPPPAPPAAEPSPSPADAMKGAVAAASDSAAAAAAAAEAEGVTAEAESAAGPAPVEAVAAAPPAVAAEPAPAAVAEPTPAPSTSYSIKPEKSKRKPILSLFKRDTGPQRSTTMQEALSAESPNVADFRRGLAAVLAESAPKGEFDVKEPSLLAEATIIPEDFEGEAGAKAAAASRMSALKELMETAGLSLEQGAEVVADVVNAMVVKLTDAAVSSKGVDSTAAASNALLNYMDEAGALFVALCPGIALDPQIKYNGTYKRGKLEKVFEAAAKNTLKSMGDEGQMMSLDRLQDLFSIKKSKADSITQKIMMDLMMKMMSEGGGEDGDAEGLEKMMEAMGGMEGMGGMPGMGGMGAGRSPEDHKKEVEALKQMVESGDCPKEEVDALRKMYTDAGLDIDTLVNDPNMEASMDADAKEVVVLLRKLLDLWPKK</sequence>
<feature type="compositionally biased region" description="Low complexity" evidence="1">
    <location>
        <begin position="340"/>
        <end position="354"/>
    </location>
</feature>
<keyword evidence="2" id="KW-0732">Signal</keyword>
<organism evidence="3 4">
    <name type="scientific">Ectocarpus siliculosus</name>
    <name type="common">Brown alga</name>
    <name type="synonym">Conferva siliculosa</name>
    <dbReference type="NCBI Taxonomy" id="2880"/>
    <lineage>
        <taxon>Eukaryota</taxon>
        <taxon>Sar</taxon>
        <taxon>Stramenopiles</taxon>
        <taxon>Ochrophyta</taxon>
        <taxon>PX clade</taxon>
        <taxon>Phaeophyceae</taxon>
        <taxon>Ectocarpales</taxon>
        <taxon>Ectocarpaceae</taxon>
        <taxon>Ectocarpus</taxon>
    </lineage>
</organism>
<evidence type="ECO:0000256" key="1">
    <source>
        <dbReference type="SAM" id="MobiDB-lite"/>
    </source>
</evidence>
<name>D8LKD4_ECTSI</name>